<dbReference type="EMBL" id="JAQQWI010000018">
    <property type="protein sequence ID" value="KAK8001365.1"/>
    <property type="molecule type" value="Genomic_DNA"/>
</dbReference>
<dbReference type="Proteomes" id="UP001396898">
    <property type="component" value="Unassembled WGS sequence"/>
</dbReference>
<keyword evidence="1" id="KW-0732">Signal</keyword>
<evidence type="ECO:0000256" key="1">
    <source>
        <dbReference type="SAM" id="SignalP"/>
    </source>
</evidence>
<protein>
    <submittedName>
        <fullName evidence="2">Uncharacterized protein</fullName>
    </submittedName>
</protein>
<feature type="signal peptide" evidence="1">
    <location>
        <begin position="1"/>
        <end position="19"/>
    </location>
</feature>
<organism evidence="2 3">
    <name type="scientific">Apiospora marii</name>
    <dbReference type="NCBI Taxonomy" id="335849"/>
    <lineage>
        <taxon>Eukaryota</taxon>
        <taxon>Fungi</taxon>
        <taxon>Dikarya</taxon>
        <taxon>Ascomycota</taxon>
        <taxon>Pezizomycotina</taxon>
        <taxon>Sordariomycetes</taxon>
        <taxon>Xylariomycetidae</taxon>
        <taxon>Amphisphaeriales</taxon>
        <taxon>Apiosporaceae</taxon>
        <taxon>Apiospora</taxon>
    </lineage>
</organism>
<dbReference type="Gene3D" id="2.60.20.10">
    <property type="entry name" value="Crystallins"/>
    <property type="match status" value="1"/>
</dbReference>
<sequence>MLSLVNIIAIVGLAATAGAAPNTLETRVSVMVKICTDQDLKGICMTPSIDTQTQCQTITYHGIHRTLGGYSKTEFDNNMRSINIPDHFRCRFWDSNHCNGDSTPDLYGPGNSNVPGNMRNKATSFKCYQN</sequence>
<proteinExistence type="predicted"/>
<accession>A0ABR1R7E1</accession>
<evidence type="ECO:0000313" key="2">
    <source>
        <dbReference type="EMBL" id="KAK8001365.1"/>
    </source>
</evidence>
<feature type="chain" id="PRO_5046066289" evidence="1">
    <location>
        <begin position="20"/>
        <end position="130"/>
    </location>
</feature>
<evidence type="ECO:0000313" key="3">
    <source>
        <dbReference type="Proteomes" id="UP001396898"/>
    </source>
</evidence>
<keyword evidence="3" id="KW-1185">Reference proteome</keyword>
<comment type="caution">
    <text evidence="2">The sequence shown here is derived from an EMBL/GenBank/DDBJ whole genome shotgun (WGS) entry which is preliminary data.</text>
</comment>
<gene>
    <name evidence="2" type="ORF">PG991_013587</name>
</gene>
<reference evidence="2 3" key="1">
    <citation type="submission" date="2023-01" db="EMBL/GenBank/DDBJ databases">
        <title>Analysis of 21 Apiospora genomes using comparative genomics revels a genus with tremendous synthesis potential of carbohydrate active enzymes and secondary metabolites.</title>
        <authorList>
            <person name="Sorensen T."/>
        </authorList>
    </citation>
    <scope>NUCLEOTIDE SEQUENCE [LARGE SCALE GENOMIC DNA]</scope>
    <source>
        <strain evidence="2 3">CBS 20057</strain>
    </source>
</reference>
<name>A0ABR1R7E1_9PEZI</name>